<dbReference type="OrthoDB" id="513821at2759"/>
<comment type="caution">
    <text evidence="1">The sequence shown here is derived from an EMBL/GenBank/DDBJ whole genome shotgun (WGS) entry which is preliminary data.</text>
</comment>
<dbReference type="PANTHER" id="PTHR36333:SF1">
    <property type="entry name" value="DIMETHYLALLYL, ADENOSINE TRNA METHYLTHIOTRANSFERASE"/>
    <property type="match status" value="1"/>
</dbReference>
<dbReference type="EMBL" id="LHPF02000010">
    <property type="protein sequence ID" value="PSC72568.1"/>
    <property type="molecule type" value="Genomic_DNA"/>
</dbReference>
<protein>
    <submittedName>
        <fullName evidence="1">Uncharacterized protein</fullName>
    </submittedName>
</protein>
<evidence type="ECO:0000313" key="2">
    <source>
        <dbReference type="Proteomes" id="UP000239649"/>
    </source>
</evidence>
<sequence>MACTIASRASQSLWRAPGRSGSRTGRRCAVRVAATSWDPEGLFKGGPQEGLIERKMFFQQVQGDKQFAIKMEEFAAKEAEELQKKRDARQVPEAIEDLVEFFLDTEATEMEFEVARCRPRLTPDFFAHLDKRVGLERFSPIPDEDKLAELETLRDYLNEAVEAVEKAAATLAAPQDRLKKLLEAKDKKAVLLEMAAANEIDRAMIDLLDQNIEGATAAKQDQAAEFMRKVKQAALRYLV</sequence>
<name>A0A2P6VER0_9CHLO</name>
<accession>A0A2P6VER0</accession>
<dbReference type="PANTHER" id="PTHR36333">
    <property type="entry name" value="DIMETHYLALLYL, ADENOSINE TRNA METHYLTHIOTRANSFERASE"/>
    <property type="match status" value="1"/>
</dbReference>
<organism evidence="1 2">
    <name type="scientific">Micractinium conductrix</name>
    <dbReference type="NCBI Taxonomy" id="554055"/>
    <lineage>
        <taxon>Eukaryota</taxon>
        <taxon>Viridiplantae</taxon>
        <taxon>Chlorophyta</taxon>
        <taxon>core chlorophytes</taxon>
        <taxon>Trebouxiophyceae</taxon>
        <taxon>Chlorellales</taxon>
        <taxon>Chlorellaceae</taxon>
        <taxon>Chlorella clade</taxon>
        <taxon>Micractinium</taxon>
    </lineage>
</organism>
<proteinExistence type="predicted"/>
<dbReference type="STRING" id="554055.A0A2P6VER0"/>
<reference evidence="1 2" key="1">
    <citation type="journal article" date="2018" name="Plant J.">
        <title>Genome sequences of Chlorella sorokiniana UTEX 1602 and Micractinium conductrix SAG 241.80: implications to maltose excretion by a green alga.</title>
        <authorList>
            <person name="Arriola M.B."/>
            <person name="Velmurugan N."/>
            <person name="Zhang Y."/>
            <person name="Plunkett M.H."/>
            <person name="Hondzo H."/>
            <person name="Barney B.M."/>
        </authorList>
    </citation>
    <scope>NUCLEOTIDE SEQUENCE [LARGE SCALE GENOMIC DNA]</scope>
    <source>
        <strain evidence="1 2">SAG 241.80</strain>
    </source>
</reference>
<keyword evidence="2" id="KW-1185">Reference proteome</keyword>
<gene>
    <name evidence="1" type="ORF">C2E20_4310</name>
</gene>
<dbReference type="AlphaFoldDB" id="A0A2P6VER0"/>
<evidence type="ECO:0000313" key="1">
    <source>
        <dbReference type="EMBL" id="PSC72568.1"/>
    </source>
</evidence>
<dbReference type="Proteomes" id="UP000239649">
    <property type="component" value="Unassembled WGS sequence"/>
</dbReference>